<dbReference type="GO" id="GO:0042773">
    <property type="term" value="P:ATP synthesis coupled electron transport"/>
    <property type="evidence" value="ECO:0007669"/>
    <property type="project" value="InterPro"/>
</dbReference>
<feature type="transmembrane region" description="Helical" evidence="6">
    <location>
        <begin position="215"/>
        <end position="232"/>
    </location>
</feature>
<evidence type="ECO:0000256" key="3">
    <source>
        <dbReference type="ARBA" id="ARBA00022989"/>
    </source>
</evidence>
<keyword evidence="2 5" id="KW-0812">Transmembrane</keyword>
<evidence type="ECO:0000256" key="1">
    <source>
        <dbReference type="ARBA" id="ARBA00004127"/>
    </source>
</evidence>
<feature type="transmembrane region" description="Helical" evidence="6">
    <location>
        <begin position="6"/>
        <end position="22"/>
    </location>
</feature>
<organism evidence="9 10">
    <name type="scientific">Candidatus Abzuiibacterium crystallinum</name>
    <dbReference type="NCBI Taxonomy" id="1974748"/>
    <lineage>
        <taxon>Bacteria</taxon>
        <taxon>Pseudomonadati</taxon>
        <taxon>Candidatus Omnitrophota</taxon>
        <taxon>Candidatus Abzuiibacterium</taxon>
    </lineage>
</organism>
<protein>
    <submittedName>
        <fullName evidence="9">NADH-quinone oxidoreductase subunit L</fullName>
    </submittedName>
</protein>
<evidence type="ECO:0000256" key="4">
    <source>
        <dbReference type="ARBA" id="ARBA00023136"/>
    </source>
</evidence>
<dbReference type="EMBL" id="PCVY01000065">
    <property type="protein sequence ID" value="PIQ85523.1"/>
    <property type="molecule type" value="Genomic_DNA"/>
</dbReference>
<feature type="transmembrane region" description="Helical" evidence="6">
    <location>
        <begin position="381"/>
        <end position="399"/>
    </location>
</feature>
<feature type="transmembrane region" description="Helical" evidence="6">
    <location>
        <begin position="177"/>
        <end position="195"/>
    </location>
</feature>
<feature type="transmembrane region" description="Helical" evidence="6">
    <location>
        <begin position="490"/>
        <end position="509"/>
    </location>
</feature>
<evidence type="ECO:0000256" key="5">
    <source>
        <dbReference type="RuleBase" id="RU000320"/>
    </source>
</evidence>
<dbReference type="AlphaFoldDB" id="A0A2H0LM57"/>
<dbReference type="PANTHER" id="PTHR42829:SF2">
    <property type="entry name" value="NADH-UBIQUINONE OXIDOREDUCTASE CHAIN 5"/>
    <property type="match status" value="1"/>
</dbReference>
<dbReference type="GO" id="GO:0015990">
    <property type="term" value="P:electron transport coupled proton transport"/>
    <property type="evidence" value="ECO:0007669"/>
    <property type="project" value="TreeGrafter"/>
</dbReference>
<dbReference type="InterPro" id="IPR001750">
    <property type="entry name" value="ND/Mrp_TM"/>
</dbReference>
<dbReference type="PRINTS" id="PR01434">
    <property type="entry name" value="NADHDHGNASE5"/>
</dbReference>
<dbReference type="InterPro" id="IPR001516">
    <property type="entry name" value="Proton_antipo_N"/>
</dbReference>
<proteinExistence type="predicted"/>
<evidence type="ECO:0000259" key="7">
    <source>
        <dbReference type="Pfam" id="PF00361"/>
    </source>
</evidence>
<dbReference type="InterPro" id="IPR003945">
    <property type="entry name" value="NU5C-like"/>
</dbReference>
<feature type="transmembrane region" description="Helical" evidence="6">
    <location>
        <begin position="343"/>
        <end position="360"/>
    </location>
</feature>
<feature type="transmembrane region" description="Helical" evidence="6">
    <location>
        <begin position="287"/>
        <end position="304"/>
    </location>
</feature>
<evidence type="ECO:0000256" key="2">
    <source>
        <dbReference type="ARBA" id="ARBA00022692"/>
    </source>
</evidence>
<dbReference type="Gene3D" id="1.20.5.2700">
    <property type="match status" value="1"/>
</dbReference>
<dbReference type="Proteomes" id="UP000230859">
    <property type="component" value="Unassembled WGS sequence"/>
</dbReference>
<keyword evidence="3 6" id="KW-1133">Transmembrane helix</keyword>
<dbReference type="Pfam" id="PF00662">
    <property type="entry name" value="Proton_antipo_N"/>
    <property type="match status" value="1"/>
</dbReference>
<feature type="transmembrane region" description="Helical" evidence="6">
    <location>
        <begin position="593"/>
        <end position="613"/>
    </location>
</feature>
<evidence type="ECO:0000259" key="8">
    <source>
        <dbReference type="Pfam" id="PF00662"/>
    </source>
</evidence>
<feature type="domain" description="NADH-Ubiquinone oxidoreductase (complex I) chain 5 N-terminal" evidence="8">
    <location>
        <begin position="65"/>
        <end position="115"/>
    </location>
</feature>
<feature type="transmembrane region" description="Helical" evidence="6">
    <location>
        <begin position="114"/>
        <end position="131"/>
    </location>
</feature>
<feature type="transmembrane region" description="Helical" evidence="6">
    <location>
        <begin position="77"/>
        <end position="102"/>
    </location>
</feature>
<dbReference type="Pfam" id="PF00361">
    <property type="entry name" value="Proton_antipo_M"/>
    <property type="match status" value="1"/>
</dbReference>
<dbReference type="NCBIfam" id="NF005141">
    <property type="entry name" value="PRK06590.1"/>
    <property type="match status" value="1"/>
</dbReference>
<dbReference type="GO" id="GO:0012505">
    <property type="term" value="C:endomembrane system"/>
    <property type="evidence" value="ECO:0007669"/>
    <property type="project" value="UniProtKB-SubCell"/>
</dbReference>
<gene>
    <name evidence="9" type="ORF">COV74_08510</name>
</gene>
<feature type="transmembrane region" description="Helical" evidence="6">
    <location>
        <begin position="453"/>
        <end position="470"/>
    </location>
</feature>
<feature type="domain" description="NADH:quinone oxidoreductase/Mrp antiporter transmembrane" evidence="7">
    <location>
        <begin position="131"/>
        <end position="426"/>
    </location>
</feature>
<dbReference type="NCBIfam" id="TIGR01974">
    <property type="entry name" value="NDH_I_L"/>
    <property type="match status" value="1"/>
</dbReference>
<dbReference type="PRINTS" id="PR01435">
    <property type="entry name" value="NPOXDRDTASE5"/>
</dbReference>
<sequence>MTEWLILFLPFFAAVIIALGTQRYAKLSAAVALTSIIASLILTCRLGLPELFEGHFSTIEKSLSWITLPGLSFEFGLLINTLSFAMLLIVLVVALCIFYYSVEYMEGEKGFARYFAYLAFFTFSMLGIVLSNNFLQLFIFWELVGVSSYLLIGFWYEKHSAADAGKKAFLTNRIGDYGFILGIILLWTLSSTWQVETLNFLHLANYLAGAHSHSHETLLTVISLLIFCGVIGKSAQFPLHVWLPDAMEGPTPVSALIHAATMVAAGVYLLARVFFLFHQSPLALEMIAYLGGFTAIFAATQALVQTDLKRVLAYSTLSQLGYMVLAIGLGSAGIAMFHLTTHAFFKALLFLGAGSVIHMTHEQDMTRLGNLSQRMPITTGLFIVGALALSGFFPFSGFWSKDEILVLALHQNSWLYVIAMLTAFLTAVYITRAVILTFFGSSQAEHGHEPKQWMLIPMILLAILSLVSGFRVPEIMHQSLDHPVHWNWQVAIVSTLMTLCGIALSVWLYQFQPQIVVKIRGKFSGIYQILNRRYYMDDFYDWVIQKIQAPFSRTCSAFESHVVVQGLVNSTARLTGACGHWLRKMQTGRLQNYVTVFFAGVVLIIYCLMARVIS</sequence>
<keyword evidence="4 6" id="KW-0472">Membrane</keyword>
<comment type="caution">
    <text evidence="9">The sequence shown here is derived from an EMBL/GenBank/DDBJ whole genome shotgun (WGS) entry which is preliminary data.</text>
</comment>
<evidence type="ECO:0000256" key="6">
    <source>
        <dbReference type="SAM" id="Phobius"/>
    </source>
</evidence>
<dbReference type="InterPro" id="IPR018393">
    <property type="entry name" value="NADHpl_OxRdtase_5_subgr"/>
</dbReference>
<reference evidence="9 10" key="1">
    <citation type="submission" date="2017-09" db="EMBL/GenBank/DDBJ databases">
        <title>Depth-based differentiation of microbial function through sediment-hosted aquifers and enrichment of novel symbionts in the deep terrestrial subsurface.</title>
        <authorList>
            <person name="Probst A.J."/>
            <person name="Ladd B."/>
            <person name="Jarett J.K."/>
            <person name="Geller-Mcgrath D.E."/>
            <person name="Sieber C.M."/>
            <person name="Emerson J.B."/>
            <person name="Anantharaman K."/>
            <person name="Thomas B.C."/>
            <person name="Malmstrom R."/>
            <person name="Stieglmeier M."/>
            <person name="Klingl A."/>
            <person name="Woyke T."/>
            <person name="Ryan C.M."/>
            <person name="Banfield J.F."/>
        </authorList>
    </citation>
    <scope>NUCLEOTIDE SEQUENCE [LARGE SCALE GENOMIC DNA]</scope>
    <source>
        <strain evidence="9">CG11_big_fil_rev_8_21_14_0_20_45_26</strain>
    </source>
</reference>
<feature type="transmembrane region" description="Helical" evidence="6">
    <location>
        <begin position="253"/>
        <end position="275"/>
    </location>
</feature>
<feature type="transmembrane region" description="Helical" evidence="6">
    <location>
        <begin position="137"/>
        <end position="156"/>
    </location>
</feature>
<dbReference type="GO" id="GO:0003954">
    <property type="term" value="F:NADH dehydrogenase activity"/>
    <property type="evidence" value="ECO:0007669"/>
    <property type="project" value="TreeGrafter"/>
</dbReference>
<accession>A0A2H0LM57</accession>
<feature type="transmembrane region" description="Helical" evidence="6">
    <location>
        <begin position="414"/>
        <end position="441"/>
    </location>
</feature>
<comment type="subcellular location">
    <subcellularLocation>
        <location evidence="1">Endomembrane system</location>
        <topology evidence="1">Multi-pass membrane protein</topology>
    </subcellularLocation>
    <subcellularLocation>
        <location evidence="5">Membrane</location>
        <topology evidence="5">Multi-pass membrane protein</topology>
    </subcellularLocation>
</comment>
<evidence type="ECO:0000313" key="9">
    <source>
        <dbReference type="EMBL" id="PIQ85523.1"/>
    </source>
</evidence>
<evidence type="ECO:0000313" key="10">
    <source>
        <dbReference type="Proteomes" id="UP000230859"/>
    </source>
</evidence>
<feature type="transmembrane region" description="Helical" evidence="6">
    <location>
        <begin position="311"/>
        <end position="337"/>
    </location>
</feature>
<dbReference type="PANTHER" id="PTHR42829">
    <property type="entry name" value="NADH-UBIQUINONE OXIDOREDUCTASE CHAIN 5"/>
    <property type="match status" value="1"/>
</dbReference>
<dbReference type="GO" id="GO:0016020">
    <property type="term" value="C:membrane"/>
    <property type="evidence" value="ECO:0007669"/>
    <property type="project" value="UniProtKB-SubCell"/>
</dbReference>
<feature type="transmembrane region" description="Helical" evidence="6">
    <location>
        <begin position="29"/>
        <end position="48"/>
    </location>
</feature>
<name>A0A2H0LM57_9BACT</name>
<dbReference type="GO" id="GO:0008137">
    <property type="term" value="F:NADH dehydrogenase (ubiquinone) activity"/>
    <property type="evidence" value="ECO:0007669"/>
    <property type="project" value="InterPro"/>
</dbReference>